<keyword evidence="2" id="KW-1185">Reference proteome</keyword>
<reference evidence="2" key="1">
    <citation type="journal article" date="2022" name="Mol. Ecol. Resour.">
        <title>The genomes of chicory, endive, great burdock and yacon provide insights into Asteraceae palaeo-polyploidization history and plant inulin production.</title>
        <authorList>
            <person name="Fan W."/>
            <person name="Wang S."/>
            <person name="Wang H."/>
            <person name="Wang A."/>
            <person name="Jiang F."/>
            <person name="Liu H."/>
            <person name="Zhao H."/>
            <person name="Xu D."/>
            <person name="Zhang Y."/>
        </authorList>
    </citation>
    <scope>NUCLEOTIDE SEQUENCE [LARGE SCALE GENOMIC DNA]</scope>
    <source>
        <strain evidence="2">cv. Punajuju</strain>
    </source>
</reference>
<sequence length="183" mass="20195">MNVFSLPSSLAVGNQLGLIRVYNLNLKETSLHIVIGVKQQGQGGGLKCSARFHLLDSLFKPFSIMDHGSKLAVVHECGGVAVLDMKLFSVLFMSDSLPNPKSRVISIKWKAFVYNGSHVKSPNILGQKNLEISVESLMFVFTKDAKLYLFGGDDYRMVNSKPMQLKKGTTAISMHIIGKYDSK</sequence>
<protein>
    <submittedName>
        <fullName evidence="1">Uncharacterized protein</fullName>
    </submittedName>
</protein>
<dbReference type="EMBL" id="CM042014">
    <property type="protein sequence ID" value="KAI3724437.1"/>
    <property type="molecule type" value="Genomic_DNA"/>
</dbReference>
<accession>A0ACB9BR18</accession>
<comment type="caution">
    <text evidence="1">The sequence shown here is derived from an EMBL/GenBank/DDBJ whole genome shotgun (WGS) entry which is preliminary data.</text>
</comment>
<name>A0ACB9BR18_CICIN</name>
<proteinExistence type="predicted"/>
<organism evidence="1 2">
    <name type="scientific">Cichorium intybus</name>
    <name type="common">Chicory</name>
    <dbReference type="NCBI Taxonomy" id="13427"/>
    <lineage>
        <taxon>Eukaryota</taxon>
        <taxon>Viridiplantae</taxon>
        <taxon>Streptophyta</taxon>
        <taxon>Embryophyta</taxon>
        <taxon>Tracheophyta</taxon>
        <taxon>Spermatophyta</taxon>
        <taxon>Magnoliopsida</taxon>
        <taxon>eudicotyledons</taxon>
        <taxon>Gunneridae</taxon>
        <taxon>Pentapetalae</taxon>
        <taxon>asterids</taxon>
        <taxon>campanulids</taxon>
        <taxon>Asterales</taxon>
        <taxon>Asteraceae</taxon>
        <taxon>Cichorioideae</taxon>
        <taxon>Cichorieae</taxon>
        <taxon>Cichoriinae</taxon>
        <taxon>Cichorium</taxon>
    </lineage>
</organism>
<reference evidence="1 2" key="2">
    <citation type="journal article" date="2022" name="Mol. Ecol. Resour.">
        <title>The genomes of chicory, endive, great burdock and yacon provide insights into Asteraceae paleo-polyploidization history and plant inulin production.</title>
        <authorList>
            <person name="Fan W."/>
            <person name="Wang S."/>
            <person name="Wang H."/>
            <person name="Wang A."/>
            <person name="Jiang F."/>
            <person name="Liu H."/>
            <person name="Zhao H."/>
            <person name="Xu D."/>
            <person name="Zhang Y."/>
        </authorList>
    </citation>
    <scope>NUCLEOTIDE SEQUENCE [LARGE SCALE GENOMIC DNA]</scope>
    <source>
        <strain evidence="2">cv. Punajuju</strain>
        <tissue evidence="1">Leaves</tissue>
    </source>
</reference>
<gene>
    <name evidence="1" type="ORF">L2E82_36212</name>
</gene>
<evidence type="ECO:0000313" key="1">
    <source>
        <dbReference type="EMBL" id="KAI3724437.1"/>
    </source>
</evidence>
<dbReference type="Proteomes" id="UP001055811">
    <property type="component" value="Linkage Group LG06"/>
</dbReference>
<evidence type="ECO:0000313" key="2">
    <source>
        <dbReference type="Proteomes" id="UP001055811"/>
    </source>
</evidence>